<dbReference type="InterPro" id="IPR052304">
    <property type="entry name" value="PTTG1IP"/>
</dbReference>
<name>A0A8C6A3J8_MARMA</name>
<accession>A0A8C6A3J8</accession>
<feature type="transmembrane region" description="Helical" evidence="6">
    <location>
        <begin position="98"/>
        <end position="124"/>
    </location>
</feature>
<dbReference type="GO" id="GO:0005737">
    <property type="term" value="C:cytoplasm"/>
    <property type="evidence" value="ECO:0007669"/>
    <property type="project" value="TreeGrafter"/>
</dbReference>
<feature type="transmembrane region" description="Helical" evidence="6">
    <location>
        <begin position="6"/>
        <end position="27"/>
    </location>
</feature>
<protein>
    <submittedName>
        <fullName evidence="7">PTTG1IP family member 2</fullName>
    </submittedName>
</protein>
<keyword evidence="2 6" id="KW-0812">Transmembrane</keyword>
<dbReference type="Proteomes" id="UP000694407">
    <property type="component" value="Unplaced"/>
</dbReference>
<evidence type="ECO:0000256" key="5">
    <source>
        <dbReference type="ARBA" id="ARBA00023136"/>
    </source>
</evidence>
<evidence type="ECO:0000256" key="6">
    <source>
        <dbReference type="SAM" id="Phobius"/>
    </source>
</evidence>
<dbReference type="GO" id="GO:0006606">
    <property type="term" value="P:protein import into nucleus"/>
    <property type="evidence" value="ECO:0007669"/>
    <property type="project" value="TreeGrafter"/>
</dbReference>
<evidence type="ECO:0000256" key="3">
    <source>
        <dbReference type="ARBA" id="ARBA00022729"/>
    </source>
</evidence>
<sequence length="147" mass="17283">MCWPRTWGQIFLPVLLSLFLVQLLISFSDNGFSQMYRKRKTETKVIEEACTQKNSCQLCTEDKKCIWCNEEKVCKKFCFPFAGCPFNSIFWSNCKVDMFGIVMLILTGILLIAFLWYCCAYYHFMHEYRTNIYSRGVTVPVNTWNVG</sequence>
<comment type="subcellular location">
    <subcellularLocation>
        <location evidence="1">Membrane</location>
        <topology evidence="1">Single-pass type I membrane protein</topology>
    </subcellularLocation>
</comment>
<dbReference type="PANTHER" id="PTHR15191">
    <property type="entry name" value="PROTEIN CBG20567"/>
    <property type="match status" value="1"/>
</dbReference>
<keyword evidence="8" id="KW-1185">Reference proteome</keyword>
<gene>
    <name evidence="7" type="primary">PTTG1IP2</name>
</gene>
<evidence type="ECO:0000256" key="2">
    <source>
        <dbReference type="ARBA" id="ARBA00022692"/>
    </source>
</evidence>
<evidence type="ECO:0000313" key="8">
    <source>
        <dbReference type="Proteomes" id="UP000694407"/>
    </source>
</evidence>
<organism evidence="7 8">
    <name type="scientific">Marmota marmota marmota</name>
    <name type="common">Alpine marmot</name>
    <dbReference type="NCBI Taxonomy" id="9994"/>
    <lineage>
        <taxon>Eukaryota</taxon>
        <taxon>Metazoa</taxon>
        <taxon>Chordata</taxon>
        <taxon>Craniata</taxon>
        <taxon>Vertebrata</taxon>
        <taxon>Euteleostomi</taxon>
        <taxon>Mammalia</taxon>
        <taxon>Eutheria</taxon>
        <taxon>Euarchontoglires</taxon>
        <taxon>Glires</taxon>
        <taxon>Rodentia</taxon>
        <taxon>Sciuromorpha</taxon>
        <taxon>Sciuridae</taxon>
        <taxon>Xerinae</taxon>
        <taxon>Marmotini</taxon>
        <taxon>Marmota</taxon>
    </lineage>
</organism>
<reference evidence="7" key="1">
    <citation type="submission" date="2025-08" db="UniProtKB">
        <authorList>
            <consortium name="Ensembl"/>
        </authorList>
    </citation>
    <scope>IDENTIFICATION</scope>
</reference>
<keyword evidence="5 6" id="KW-0472">Membrane</keyword>
<evidence type="ECO:0000313" key="7">
    <source>
        <dbReference type="Ensembl" id="ENSMMMP00000023391.1"/>
    </source>
</evidence>
<keyword evidence="3" id="KW-0732">Signal</keyword>
<dbReference type="PANTHER" id="PTHR15191:SF14">
    <property type="entry name" value="PITUITARY TUMOR-TRANSFORMING GENE 1 PROTEIN-INTERACTING PROTEIN"/>
    <property type="match status" value="1"/>
</dbReference>
<dbReference type="GO" id="GO:0016020">
    <property type="term" value="C:membrane"/>
    <property type="evidence" value="ECO:0007669"/>
    <property type="project" value="UniProtKB-SubCell"/>
</dbReference>
<dbReference type="GO" id="GO:0005634">
    <property type="term" value="C:nucleus"/>
    <property type="evidence" value="ECO:0007669"/>
    <property type="project" value="TreeGrafter"/>
</dbReference>
<dbReference type="GeneTree" id="ENSGT00390000004977"/>
<evidence type="ECO:0000256" key="4">
    <source>
        <dbReference type="ARBA" id="ARBA00022989"/>
    </source>
</evidence>
<dbReference type="AlphaFoldDB" id="A0A8C6A3J8"/>
<reference evidence="7" key="2">
    <citation type="submission" date="2025-09" db="UniProtKB">
        <authorList>
            <consortium name="Ensembl"/>
        </authorList>
    </citation>
    <scope>IDENTIFICATION</scope>
</reference>
<keyword evidence="4 6" id="KW-1133">Transmembrane helix</keyword>
<dbReference type="Ensembl" id="ENSMMMT00000026491.1">
    <property type="protein sequence ID" value="ENSMMMP00000023391.1"/>
    <property type="gene ID" value="ENSMMMG00000020470.1"/>
</dbReference>
<evidence type="ECO:0000256" key="1">
    <source>
        <dbReference type="ARBA" id="ARBA00004479"/>
    </source>
</evidence>
<proteinExistence type="predicted"/>